<dbReference type="Pfam" id="PF06464">
    <property type="entry name" value="DMAP_binding"/>
    <property type="match status" value="1"/>
</dbReference>
<dbReference type="PANTHER" id="PTHR24045">
    <property type="match status" value="1"/>
</dbReference>
<dbReference type="Pfam" id="PF17102">
    <property type="entry name" value="Stealth_CR3"/>
    <property type="match status" value="1"/>
</dbReference>
<dbReference type="InterPro" id="IPR018247">
    <property type="entry name" value="EF_Hand_1_Ca_BS"/>
</dbReference>
<proteinExistence type="inferred from homology"/>
<keyword evidence="2 11" id="KW-0808">Transferase</keyword>
<keyword evidence="8" id="KW-0472">Membrane</keyword>
<feature type="region of interest" description="Disordered" evidence="7">
    <location>
        <begin position="761"/>
        <end position="792"/>
    </location>
</feature>
<dbReference type="GO" id="GO:0046835">
    <property type="term" value="P:carbohydrate phosphorylation"/>
    <property type="evidence" value="ECO:0007669"/>
    <property type="project" value="TreeGrafter"/>
</dbReference>
<comment type="caution">
    <text evidence="11">The sequence shown here is derived from an EMBL/GenBank/DDBJ whole genome shotgun (WGS) entry which is preliminary data.</text>
</comment>
<evidence type="ECO:0000256" key="1">
    <source>
        <dbReference type="ARBA" id="ARBA00007583"/>
    </source>
</evidence>
<dbReference type="GO" id="GO:0005509">
    <property type="term" value="F:calcium ion binding"/>
    <property type="evidence" value="ECO:0007669"/>
    <property type="project" value="InterPro"/>
</dbReference>
<accession>A0A2B4SPZ5</accession>
<evidence type="ECO:0000313" key="12">
    <source>
        <dbReference type="Proteomes" id="UP000225706"/>
    </source>
</evidence>
<dbReference type="GO" id="GO:0016256">
    <property type="term" value="P:N-glycan processing to lysosome"/>
    <property type="evidence" value="ECO:0007669"/>
    <property type="project" value="TreeGrafter"/>
</dbReference>
<feature type="transmembrane region" description="Helical" evidence="8">
    <location>
        <begin position="1179"/>
        <end position="1205"/>
    </location>
</feature>
<dbReference type="InterPro" id="IPR010506">
    <property type="entry name" value="DMAP1-bd"/>
</dbReference>
<feature type="domain" description="DMAP1-binding" evidence="10">
    <location>
        <begin position="689"/>
        <end position="815"/>
    </location>
</feature>
<keyword evidence="5" id="KW-0325">Glycoprotein</keyword>
<reference evidence="12" key="1">
    <citation type="journal article" date="2017" name="bioRxiv">
        <title>Comparative analysis of the genomes of Stylophora pistillata and Acropora digitifera provides evidence for extensive differences between species of corals.</title>
        <authorList>
            <person name="Voolstra C.R."/>
            <person name="Li Y."/>
            <person name="Liew Y.J."/>
            <person name="Baumgarten S."/>
            <person name="Zoccola D."/>
            <person name="Flot J.-F."/>
            <person name="Tambutte S."/>
            <person name="Allemand D."/>
            <person name="Aranda M."/>
        </authorList>
    </citation>
    <scope>NUCLEOTIDE SEQUENCE [LARGE SCALE GENOMIC DNA]</scope>
</reference>
<dbReference type="PROSITE" id="PS50222">
    <property type="entry name" value="EF_HAND_2"/>
    <property type="match status" value="1"/>
</dbReference>
<evidence type="ECO:0000256" key="8">
    <source>
        <dbReference type="SAM" id="Phobius"/>
    </source>
</evidence>
<feature type="transmembrane region" description="Helical" evidence="8">
    <location>
        <begin position="25"/>
        <end position="45"/>
    </location>
</feature>
<evidence type="ECO:0000256" key="6">
    <source>
        <dbReference type="SAM" id="Coils"/>
    </source>
</evidence>
<dbReference type="GO" id="GO:0005794">
    <property type="term" value="C:Golgi apparatus"/>
    <property type="evidence" value="ECO:0007669"/>
    <property type="project" value="TreeGrafter"/>
</dbReference>
<dbReference type="EMBL" id="LSMT01000019">
    <property type="protein sequence ID" value="PFX32744.1"/>
    <property type="molecule type" value="Genomic_DNA"/>
</dbReference>
<evidence type="ECO:0000259" key="10">
    <source>
        <dbReference type="PROSITE" id="PS51912"/>
    </source>
</evidence>
<keyword evidence="12" id="KW-1185">Reference proteome</keyword>
<keyword evidence="6" id="KW-0175">Coiled coil</keyword>
<protein>
    <submittedName>
        <fullName evidence="11">N-acetylglucosamine-1-phosphotransferase subunits alpha/beta</fullName>
    </submittedName>
</protein>
<dbReference type="InterPro" id="IPR031356">
    <property type="entry name" value="Stealth_CR4"/>
</dbReference>
<dbReference type="PANTHER" id="PTHR24045:SF0">
    <property type="entry name" value="N-ACETYLGLUCOSAMINE-1-PHOSPHOTRANSFERASE SUBUNITS ALPHA_BETA"/>
    <property type="match status" value="1"/>
</dbReference>
<name>A0A2B4SPZ5_STYPI</name>
<evidence type="ECO:0000313" key="11">
    <source>
        <dbReference type="EMBL" id="PFX32744.1"/>
    </source>
</evidence>
<dbReference type="InterPro" id="IPR031358">
    <property type="entry name" value="Stealth_CR1"/>
</dbReference>
<keyword evidence="4" id="KW-1015">Disulfide bond</keyword>
<dbReference type="Pfam" id="PF00066">
    <property type="entry name" value="Notch"/>
    <property type="match status" value="1"/>
</dbReference>
<dbReference type="PROSITE" id="PS51912">
    <property type="entry name" value="DMAP1_BIND"/>
    <property type="match status" value="1"/>
</dbReference>
<evidence type="ECO:0000256" key="2">
    <source>
        <dbReference type="ARBA" id="ARBA00022679"/>
    </source>
</evidence>
<dbReference type="Proteomes" id="UP000225706">
    <property type="component" value="Unassembled WGS sequence"/>
</dbReference>
<dbReference type="AlphaFoldDB" id="A0A2B4SPZ5"/>
<keyword evidence="8" id="KW-0812">Transmembrane</keyword>
<gene>
    <name evidence="11" type="primary">GNPTAB</name>
    <name evidence="11" type="ORF">AWC38_SpisGene2386</name>
</gene>
<dbReference type="SMART" id="SM01137">
    <property type="entry name" value="DMAP_binding"/>
    <property type="match status" value="1"/>
</dbReference>
<evidence type="ECO:0000256" key="3">
    <source>
        <dbReference type="ARBA" id="ARBA00022737"/>
    </source>
</evidence>
<dbReference type="Gene3D" id="3.30.300.320">
    <property type="match status" value="1"/>
</dbReference>
<feature type="coiled-coil region" evidence="6">
    <location>
        <begin position="102"/>
        <end position="129"/>
    </location>
</feature>
<evidence type="ECO:0000259" key="9">
    <source>
        <dbReference type="PROSITE" id="PS50222"/>
    </source>
</evidence>
<dbReference type="InterPro" id="IPR002048">
    <property type="entry name" value="EF_hand_dom"/>
</dbReference>
<dbReference type="InterPro" id="IPR021520">
    <property type="entry name" value="Stealth_CR2"/>
</dbReference>
<feature type="domain" description="EF-hand" evidence="9">
    <location>
        <begin position="982"/>
        <end position="1017"/>
    </location>
</feature>
<keyword evidence="8" id="KW-1133">Transmembrane helix</keyword>
<sequence length="1232" mass="140252">MKRAVCQTLWKLVQRQTYTCLSSRYGIWLCIGGLLLTLISAFQFGEVFLEWSMQKYAVTFNAYHDNILGNSYQNRLCLPLPIDIVYTWVNGSDPKLLADLQKLKLEIELQQNQTRLNEIEKMRRETNATDEEISKIIAAKAVKSKEKEKKDKGGAGKSEDKIENSRCPFENCVPAFCVIVENGLPSDVHLSQIRAIDSSFAKATNYYNISSSGPKKEHVGVIQFRGKSDTNDALKIKIRLQEKSFQSKEGYFTSDASRPNAVNSDKEVMILNLKGEIEVEKVKKDLKDHFGDKFVNLIFHADKLIGVAYFADKTTASSALKLTLLVNGKSLTLTPALLIWGSFSASHGTDTDDKEDADISASRFADNEELKYSLRSVEKHAPWVRKIFIVTNGQIPSWLNLDNPRLKIVTHEELFLNKSHLPTFSSPAIESHLHQCDWDGGDCIGVKKKTQFNYQGWQSQHGSYRVMFCSPGCADTWVGDRYCDVACNVAQCGFDAGDCGITQFNELYHIDVDQDTQAVNLPRGISVLYFNISTFFSEGRVTSGEYSETHCVRSATVAQKFKVFTLTLRVNCTVEGIHFKIEGFIDKNESSKVAVNLNVTIDTRKLEEIEIVPARNSKTSKLTTTKATTSAVVTPSANAETLPRTIYPIRIQNADRSLNYWAVTGNESITRPTWPPLTSQEYEIPHLSNDTVLPQHVQISLEEVEKEYKDGDLTQKGYARKKAKILREFFTVVATEPAYSPIAVLTAPLPKSGMVVTPPANLSIRQQENRKDKKSTSSELQGHQRTETHTQRKLLSLEVSEIESLFAEIGREKDQHYKATDDEIFLADWIANTKQKQLSFDKDQAESTQLWRSRYGNWSPKVLQSATSFLPWERQKTFEELLRYHDRQKHSQEFTNDHKPGRKLLDTFADSLLHVHRIYNRKFGYMGRKVPAHMPHMVDVKIMEELQSLLPEEFDQTSSHKFRSSEDMQFAFSYNYFVVGQKKDPNVIEFFADVDADHSGVLSEREMRTLAARLYTLPLDLNDLNSLEKTLLRCDNRSVPDTNSSIPSHQGLPLVSLEFLQQCDPLLKLLNDSYKGAAKYKYETVGDEDVAFHMIRDNATAVLRQLDNIRGKKKKFVCLNDNIDHSKKDAELIKALLVDFYESLFPIPSQFELPQGYTNRFLQISELNEFMKERENIKFWTNIILVILVVAAVFSIFPGILFYLIQLLCPFRRLFSLSQRNSSSTTSRLMTV</sequence>
<dbReference type="Pfam" id="PF17103">
    <property type="entry name" value="Stealth_CR4"/>
    <property type="match status" value="1"/>
</dbReference>
<organism evidence="11 12">
    <name type="scientific">Stylophora pistillata</name>
    <name type="common">Smooth cauliflower coral</name>
    <dbReference type="NCBI Taxonomy" id="50429"/>
    <lineage>
        <taxon>Eukaryota</taxon>
        <taxon>Metazoa</taxon>
        <taxon>Cnidaria</taxon>
        <taxon>Anthozoa</taxon>
        <taxon>Hexacorallia</taxon>
        <taxon>Scleractinia</taxon>
        <taxon>Astrocoeniina</taxon>
        <taxon>Pocilloporidae</taxon>
        <taxon>Stylophora</taxon>
    </lineage>
</organism>
<dbReference type="InterPro" id="IPR047141">
    <property type="entry name" value="Stealth"/>
</dbReference>
<dbReference type="OrthoDB" id="263283at2759"/>
<dbReference type="Pfam" id="PF11380">
    <property type="entry name" value="Stealth_CR2"/>
    <property type="match status" value="1"/>
</dbReference>
<evidence type="ECO:0000256" key="5">
    <source>
        <dbReference type="ARBA" id="ARBA00023180"/>
    </source>
</evidence>
<dbReference type="InterPro" id="IPR000800">
    <property type="entry name" value="Notch_dom"/>
</dbReference>
<evidence type="ECO:0000256" key="4">
    <source>
        <dbReference type="ARBA" id="ARBA00023157"/>
    </source>
</evidence>
<dbReference type="InterPro" id="IPR031357">
    <property type="entry name" value="Stealth_CR3"/>
</dbReference>
<evidence type="ECO:0000256" key="7">
    <source>
        <dbReference type="SAM" id="MobiDB-lite"/>
    </source>
</evidence>
<comment type="similarity">
    <text evidence="1">Belongs to the stealth family.</text>
</comment>
<dbReference type="PROSITE" id="PS00018">
    <property type="entry name" value="EF_HAND_1"/>
    <property type="match status" value="1"/>
</dbReference>
<keyword evidence="3" id="KW-0677">Repeat</keyword>
<dbReference type="GO" id="GO:0003976">
    <property type="term" value="F:UDP-N-acetylglucosamine-lysosomal-enzyme N-acetylglucosaminephosphotransferase activity"/>
    <property type="evidence" value="ECO:0007669"/>
    <property type="project" value="TreeGrafter"/>
</dbReference>
<dbReference type="Pfam" id="PF17101">
    <property type="entry name" value="Stealth_CR1"/>
    <property type="match status" value="1"/>
</dbReference>
<feature type="compositionally biased region" description="Basic and acidic residues" evidence="7">
    <location>
        <begin position="767"/>
        <end position="790"/>
    </location>
</feature>